<dbReference type="InterPro" id="IPR005064">
    <property type="entry name" value="BUG"/>
</dbReference>
<accession>A0ABV7BU16</accession>
<keyword evidence="4" id="KW-1185">Reference proteome</keyword>
<feature type="signal peptide" evidence="2">
    <location>
        <begin position="1"/>
        <end position="23"/>
    </location>
</feature>
<dbReference type="PANTHER" id="PTHR42928">
    <property type="entry name" value="TRICARBOXYLATE-BINDING PROTEIN"/>
    <property type="match status" value="1"/>
</dbReference>
<name>A0ABV7BU16_9PROT</name>
<evidence type="ECO:0000313" key="3">
    <source>
        <dbReference type="EMBL" id="MFC3000043.1"/>
    </source>
</evidence>
<comment type="caution">
    <text evidence="3">The sequence shown here is derived from an EMBL/GenBank/DDBJ whole genome shotgun (WGS) entry which is preliminary data.</text>
</comment>
<feature type="chain" id="PRO_5046005394" evidence="2">
    <location>
        <begin position="24"/>
        <end position="329"/>
    </location>
</feature>
<dbReference type="RefSeq" id="WP_216836103.1">
    <property type="nucleotide sequence ID" value="NZ_JAFNJS010000002.1"/>
</dbReference>
<dbReference type="Proteomes" id="UP001595420">
    <property type="component" value="Unassembled WGS sequence"/>
</dbReference>
<comment type="similarity">
    <text evidence="1">Belongs to the UPF0065 (bug) family.</text>
</comment>
<evidence type="ECO:0000256" key="1">
    <source>
        <dbReference type="ARBA" id="ARBA00006987"/>
    </source>
</evidence>
<gene>
    <name evidence="3" type="ORF">ACFOD3_09065</name>
</gene>
<dbReference type="Pfam" id="PF03401">
    <property type="entry name" value="TctC"/>
    <property type="match status" value="1"/>
</dbReference>
<protein>
    <submittedName>
        <fullName evidence="3">Bug family tripartite tricarboxylate transporter substrate binding protein</fullName>
    </submittedName>
</protein>
<proteinExistence type="inferred from homology"/>
<organism evidence="3 4">
    <name type="scientific">Falsiroseomonas tokyonensis</name>
    <dbReference type="NCBI Taxonomy" id="430521"/>
    <lineage>
        <taxon>Bacteria</taxon>
        <taxon>Pseudomonadati</taxon>
        <taxon>Pseudomonadota</taxon>
        <taxon>Alphaproteobacteria</taxon>
        <taxon>Acetobacterales</taxon>
        <taxon>Roseomonadaceae</taxon>
        <taxon>Falsiroseomonas</taxon>
    </lineage>
</organism>
<sequence>MKLRHRLLLPLLGGLLAAMPALAQDNWPSRPIEFLGGFPNGSGVDIYARRLAAPLSQALGVPVVVNNRVGAGGNIASDYAAKARPDGYLILFGTAGTHAINATLYRRLPFDPMRDVTHIAHLGDVPNVLITSIQHRPQYTSCAALVADAKARPGALNYASTGNGASTHLAGAVFARAAGIDMLHIPFPGQGPAVTSLLGGQTDLFFNQVGPAIGLIQQGAVRALGVTTPQRLAALPDVPTIAEACNLPGFESTTWYGVFGPPGMPAAIQQRLNTEIRKIIEAPDFRDWLVNNQGISPSTIRTPEEFRRVHEQDIARWGEVIRAAGAQVD</sequence>
<dbReference type="EMBL" id="JBHRSB010000002">
    <property type="protein sequence ID" value="MFC3000043.1"/>
    <property type="molecule type" value="Genomic_DNA"/>
</dbReference>
<dbReference type="PIRSF" id="PIRSF017082">
    <property type="entry name" value="YflP"/>
    <property type="match status" value="1"/>
</dbReference>
<evidence type="ECO:0000256" key="2">
    <source>
        <dbReference type="SAM" id="SignalP"/>
    </source>
</evidence>
<dbReference type="CDD" id="cd13578">
    <property type="entry name" value="PBP2_Bug27"/>
    <property type="match status" value="1"/>
</dbReference>
<keyword evidence="2" id="KW-0732">Signal</keyword>
<evidence type="ECO:0000313" key="4">
    <source>
        <dbReference type="Proteomes" id="UP001595420"/>
    </source>
</evidence>
<reference evidence="4" key="1">
    <citation type="journal article" date="2019" name="Int. J. Syst. Evol. Microbiol.">
        <title>The Global Catalogue of Microorganisms (GCM) 10K type strain sequencing project: providing services to taxonomists for standard genome sequencing and annotation.</title>
        <authorList>
            <consortium name="The Broad Institute Genomics Platform"/>
            <consortium name="The Broad Institute Genome Sequencing Center for Infectious Disease"/>
            <person name="Wu L."/>
            <person name="Ma J."/>
        </authorList>
    </citation>
    <scope>NUCLEOTIDE SEQUENCE [LARGE SCALE GENOMIC DNA]</scope>
    <source>
        <strain evidence="4">CGMCC 1.16855</strain>
    </source>
</reference>
<dbReference type="PANTHER" id="PTHR42928:SF5">
    <property type="entry name" value="BLR1237 PROTEIN"/>
    <property type="match status" value="1"/>
</dbReference>